<sequence length="46" mass="5214">MVPPLLHQLQWSLTDMKQSWSAGQRHLFLKTWSPGNTWPLPAGLSA</sequence>
<evidence type="ECO:0000313" key="2">
    <source>
        <dbReference type="Proteomes" id="UP000234681"/>
    </source>
</evidence>
<reference evidence="1 2" key="1">
    <citation type="submission" date="2005-09" db="EMBL/GenBank/DDBJ databases">
        <authorList>
            <person name="Mural R.J."/>
            <person name="Li P.W."/>
            <person name="Adams M.D."/>
            <person name="Amanatides P.G."/>
            <person name="Baden-Tillson H."/>
            <person name="Barnstead M."/>
            <person name="Chin S.H."/>
            <person name="Dew I."/>
            <person name="Evans C.A."/>
            <person name="Ferriera S."/>
            <person name="Flanigan M."/>
            <person name="Fosler C."/>
            <person name="Glodek A."/>
            <person name="Gu Z."/>
            <person name="Holt R.A."/>
            <person name="Jennings D."/>
            <person name="Kraft C.L."/>
            <person name="Lu F."/>
            <person name="Nguyen T."/>
            <person name="Nusskern D.R."/>
            <person name="Pfannkoch C.M."/>
            <person name="Sitter C."/>
            <person name="Sutton G.G."/>
            <person name="Venter J.C."/>
            <person name="Wang Z."/>
            <person name="Woodage T."/>
            <person name="Zheng X.H."/>
            <person name="Zhong F."/>
        </authorList>
    </citation>
    <scope>NUCLEOTIDE SEQUENCE [LARGE SCALE GENOMIC DNA]</scope>
    <source>
        <strain>BN</strain>
        <strain evidence="2">Sprague-Dawley</strain>
    </source>
</reference>
<name>A6IA24_RAT</name>
<evidence type="ECO:0000313" key="1">
    <source>
        <dbReference type="EMBL" id="EDM17156.1"/>
    </source>
</evidence>
<gene>
    <name evidence="1" type="ORF">rCG_40393</name>
</gene>
<dbReference type="AlphaFoldDB" id="A6IA24"/>
<accession>A6IA24</accession>
<dbReference type="Proteomes" id="UP000234681">
    <property type="component" value="Chromosome 1"/>
</dbReference>
<proteinExistence type="predicted"/>
<dbReference type="EMBL" id="CH473956">
    <property type="protein sequence ID" value="EDM17156.1"/>
    <property type="molecule type" value="Genomic_DNA"/>
</dbReference>
<organism evidence="1 2">
    <name type="scientific">Rattus norvegicus</name>
    <name type="common">Rat</name>
    <dbReference type="NCBI Taxonomy" id="10116"/>
    <lineage>
        <taxon>Eukaryota</taxon>
        <taxon>Metazoa</taxon>
        <taxon>Chordata</taxon>
        <taxon>Craniata</taxon>
        <taxon>Vertebrata</taxon>
        <taxon>Euteleostomi</taxon>
        <taxon>Mammalia</taxon>
        <taxon>Eutheria</taxon>
        <taxon>Euarchontoglires</taxon>
        <taxon>Glires</taxon>
        <taxon>Rodentia</taxon>
        <taxon>Myomorpha</taxon>
        <taxon>Muroidea</taxon>
        <taxon>Muridae</taxon>
        <taxon>Murinae</taxon>
        <taxon>Rattus</taxon>
    </lineage>
</organism>
<protein>
    <submittedName>
        <fullName evidence="1">RCG40393</fullName>
    </submittedName>
</protein>